<gene>
    <name evidence="2" type="ORF">C7B77_07190</name>
</gene>
<organism evidence="2 3">
    <name type="scientific">Chamaesiphon polymorphus CCALA 037</name>
    <dbReference type="NCBI Taxonomy" id="2107692"/>
    <lineage>
        <taxon>Bacteria</taxon>
        <taxon>Bacillati</taxon>
        <taxon>Cyanobacteriota</taxon>
        <taxon>Cyanophyceae</taxon>
        <taxon>Gomontiellales</taxon>
        <taxon>Chamaesiphonaceae</taxon>
        <taxon>Chamaesiphon</taxon>
    </lineage>
</organism>
<reference evidence="2 3" key="1">
    <citation type="submission" date="2018-03" db="EMBL/GenBank/DDBJ databases">
        <title>The ancient ancestry and fast evolution of plastids.</title>
        <authorList>
            <person name="Moore K.R."/>
            <person name="Magnabosco C."/>
            <person name="Momper L."/>
            <person name="Gold D.A."/>
            <person name="Bosak T."/>
            <person name="Fournier G.P."/>
        </authorList>
    </citation>
    <scope>NUCLEOTIDE SEQUENCE [LARGE SCALE GENOMIC DNA]</scope>
    <source>
        <strain evidence="2 3">CCALA 037</strain>
    </source>
</reference>
<evidence type="ECO:0000313" key="3">
    <source>
        <dbReference type="Proteomes" id="UP000238937"/>
    </source>
</evidence>
<evidence type="ECO:0000256" key="1">
    <source>
        <dbReference type="SAM" id="Phobius"/>
    </source>
</evidence>
<dbReference type="RefSeq" id="WP_106302109.1">
    <property type="nucleotide sequence ID" value="NZ_PVWO01000062.1"/>
</dbReference>
<dbReference type="OrthoDB" id="9924703at2"/>
<proteinExistence type="predicted"/>
<accession>A0A2T1GJ42</accession>
<dbReference type="EMBL" id="PVWO01000062">
    <property type="protein sequence ID" value="PSB57775.1"/>
    <property type="molecule type" value="Genomic_DNA"/>
</dbReference>
<feature type="transmembrane region" description="Helical" evidence="1">
    <location>
        <begin position="29"/>
        <end position="49"/>
    </location>
</feature>
<sequence length="74" mass="7703">MTFASISSNVNQPVDSALTALASIKLSKISIAALLLTILGLTTIPNLIWMDASHPAELTAHQKQLAAGKCSATK</sequence>
<keyword evidence="1" id="KW-0812">Transmembrane</keyword>
<keyword evidence="3" id="KW-1185">Reference proteome</keyword>
<protein>
    <submittedName>
        <fullName evidence="2">Uncharacterized protein</fullName>
    </submittedName>
</protein>
<keyword evidence="1" id="KW-0472">Membrane</keyword>
<comment type="caution">
    <text evidence="2">The sequence shown here is derived from an EMBL/GenBank/DDBJ whole genome shotgun (WGS) entry which is preliminary data.</text>
</comment>
<evidence type="ECO:0000313" key="2">
    <source>
        <dbReference type="EMBL" id="PSB57775.1"/>
    </source>
</evidence>
<dbReference type="Proteomes" id="UP000238937">
    <property type="component" value="Unassembled WGS sequence"/>
</dbReference>
<dbReference type="AlphaFoldDB" id="A0A2T1GJ42"/>
<name>A0A2T1GJ42_9CYAN</name>
<keyword evidence="1" id="KW-1133">Transmembrane helix</keyword>